<dbReference type="Pfam" id="PF13839">
    <property type="entry name" value="PC-Esterase"/>
    <property type="match status" value="1"/>
</dbReference>
<evidence type="ECO:0000259" key="2">
    <source>
        <dbReference type="Pfam" id="PF13839"/>
    </source>
</evidence>
<comment type="similarity">
    <text evidence="1">Belongs to the PC-esterase family. TBL subfamily.</text>
</comment>
<reference evidence="3" key="1">
    <citation type="submission" date="2014-09" db="EMBL/GenBank/DDBJ databases">
        <authorList>
            <person name="Magalhaes I.L.F."/>
            <person name="Oliveira U."/>
            <person name="Santos F.R."/>
            <person name="Vidigal T.H.D.A."/>
            <person name="Brescovit A.D."/>
            <person name="Santos A.J."/>
        </authorList>
    </citation>
    <scope>NUCLEOTIDE SEQUENCE</scope>
    <source>
        <tissue evidence="3">Shoot tissue taken approximately 20 cm above the soil surface</tissue>
    </source>
</reference>
<dbReference type="EMBL" id="GBRH01162788">
    <property type="protein sequence ID" value="JAE35108.1"/>
    <property type="molecule type" value="Transcribed_RNA"/>
</dbReference>
<protein>
    <recommendedName>
        <fullName evidence="2">Trichome birefringence-like C-terminal domain-containing protein</fullName>
    </recommendedName>
</protein>
<name>A0A0A9HQF3_ARUDO</name>
<reference evidence="3" key="2">
    <citation type="journal article" date="2015" name="Data Brief">
        <title>Shoot transcriptome of the giant reed, Arundo donax.</title>
        <authorList>
            <person name="Barrero R.A."/>
            <person name="Guerrero F.D."/>
            <person name="Moolhuijzen P."/>
            <person name="Goolsby J.A."/>
            <person name="Tidwell J."/>
            <person name="Bellgard S.E."/>
            <person name="Bellgard M.I."/>
        </authorList>
    </citation>
    <scope>NUCLEOTIDE SEQUENCE</scope>
    <source>
        <tissue evidence="3">Shoot tissue taken approximately 20 cm above the soil surface</tissue>
    </source>
</reference>
<proteinExistence type="inferred from homology"/>
<evidence type="ECO:0000256" key="1">
    <source>
        <dbReference type="ARBA" id="ARBA00007727"/>
    </source>
</evidence>
<accession>A0A0A9HQF3</accession>
<dbReference type="AlphaFoldDB" id="A0A0A9HQF3"/>
<evidence type="ECO:0000313" key="3">
    <source>
        <dbReference type="EMBL" id="JAE35108.1"/>
    </source>
</evidence>
<feature type="domain" description="Trichome birefringence-like C-terminal" evidence="2">
    <location>
        <begin position="5"/>
        <end position="36"/>
    </location>
</feature>
<sequence length="49" mass="5642">MHPLPFAGGERERVPNDCVHWCLPGPIDTWNEILLQFVKRWADGVQESP</sequence>
<dbReference type="GO" id="GO:0016740">
    <property type="term" value="F:transferase activity"/>
    <property type="evidence" value="ECO:0007669"/>
    <property type="project" value="InterPro"/>
</dbReference>
<dbReference type="InterPro" id="IPR026057">
    <property type="entry name" value="TBL_C"/>
</dbReference>
<organism evidence="3">
    <name type="scientific">Arundo donax</name>
    <name type="common">Giant reed</name>
    <name type="synonym">Donax arundinaceus</name>
    <dbReference type="NCBI Taxonomy" id="35708"/>
    <lineage>
        <taxon>Eukaryota</taxon>
        <taxon>Viridiplantae</taxon>
        <taxon>Streptophyta</taxon>
        <taxon>Embryophyta</taxon>
        <taxon>Tracheophyta</taxon>
        <taxon>Spermatophyta</taxon>
        <taxon>Magnoliopsida</taxon>
        <taxon>Liliopsida</taxon>
        <taxon>Poales</taxon>
        <taxon>Poaceae</taxon>
        <taxon>PACMAD clade</taxon>
        <taxon>Arundinoideae</taxon>
        <taxon>Arundineae</taxon>
        <taxon>Arundo</taxon>
    </lineage>
</organism>